<gene>
    <name evidence="1" type="ORF">M413DRAFT_44067</name>
</gene>
<dbReference type="AlphaFoldDB" id="A0A0C2YJG7"/>
<dbReference type="STRING" id="686832.A0A0C2YJG7"/>
<dbReference type="OrthoDB" id="2205812at2759"/>
<organism evidence="1 2">
    <name type="scientific">Hebeloma cylindrosporum</name>
    <dbReference type="NCBI Taxonomy" id="76867"/>
    <lineage>
        <taxon>Eukaryota</taxon>
        <taxon>Fungi</taxon>
        <taxon>Dikarya</taxon>
        <taxon>Basidiomycota</taxon>
        <taxon>Agaricomycotina</taxon>
        <taxon>Agaricomycetes</taxon>
        <taxon>Agaricomycetidae</taxon>
        <taxon>Agaricales</taxon>
        <taxon>Agaricineae</taxon>
        <taxon>Hymenogastraceae</taxon>
        <taxon>Hebeloma</taxon>
    </lineage>
</organism>
<proteinExistence type="predicted"/>
<protein>
    <recommendedName>
        <fullName evidence="3">Reverse transcriptase domain-containing protein</fullName>
    </recommendedName>
</protein>
<feature type="non-terminal residue" evidence="1">
    <location>
        <position position="175"/>
    </location>
</feature>
<feature type="non-terminal residue" evidence="1">
    <location>
        <position position="1"/>
    </location>
</feature>
<evidence type="ECO:0000313" key="2">
    <source>
        <dbReference type="Proteomes" id="UP000053424"/>
    </source>
</evidence>
<name>A0A0C2YJG7_HEBCY</name>
<accession>A0A0C2YJG7</accession>
<evidence type="ECO:0000313" key="1">
    <source>
        <dbReference type="EMBL" id="KIM41162.1"/>
    </source>
</evidence>
<dbReference type="EMBL" id="KN831781">
    <property type="protein sequence ID" value="KIM41162.1"/>
    <property type="molecule type" value="Genomic_DNA"/>
</dbReference>
<reference evidence="1 2" key="1">
    <citation type="submission" date="2014-04" db="EMBL/GenBank/DDBJ databases">
        <authorList>
            <consortium name="DOE Joint Genome Institute"/>
            <person name="Kuo A."/>
            <person name="Gay G."/>
            <person name="Dore J."/>
            <person name="Kohler A."/>
            <person name="Nagy L.G."/>
            <person name="Floudas D."/>
            <person name="Copeland A."/>
            <person name="Barry K.W."/>
            <person name="Cichocki N."/>
            <person name="Veneault-Fourrey C."/>
            <person name="LaButti K."/>
            <person name="Lindquist E.A."/>
            <person name="Lipzen A."/>
            <person name="Lundell T."/>
            <person name="Morin E."/>
            <person name="Murat C."/>
            <person name="Sun H."/>
            <person name="Tunlid A."/>
            <person name="Henrissat B."/>
            <person name="Grigoriev I.V."/>
            <person name="Hibbett D.S."/>
            <person name="Martin F."/>
            <person name="Nordberg H.P."/>
            <person name="Cantor M.N."/>
            <person name="Hua S.X."/>
        </authorList>
    </citation>
    <scope>NUCLEOTIDE SEQUENCE [LARGE SCALE GENOMIC DNA]</scope>
    <source>
        <strain evidence="2">h7</strain>
    </source>
</reference>
<dbReference type="Proteomes" id="UP000053424">
    <property type="component" value="Unassembled WGS sequence"/>
</dbReference>
<dbReference type="HOGENOM" id="CLU_077575_1_0_1"/>
<reference evidence="2" key="2">
    <citation type="submission" date="2015-01" db="EMBL/GenBank/DDBJ databases">
        <title>Evolutionary Origins and Diversification of the Mycorrhizal Mutualists.</title>
        <authorList>
            <consortium name="DOE Joint Genome Institute"/>
            <consortium name="Mycorrhizal Genomics Consortium"/>
            <person name="Kohler A."/>
            <person name="Kuo A."/>
            <person name="Nagy L.G."/>
            <person name="Floudas D."/>
            <person name="Copeland A."/>
            <person name="Barry K.W."/>
            <person name="Cichocki N."/>
            <person name="Veneault-Fourrey C."/>
            <person name="LaButti K."/>
            <person name="Lindquist E.A."/>
            <person name="Lipzen A."/>
            <person name="Lundell T."/>
            <person name="Morin E."/>
            <person name="Murat C."/>
            <person name="Riley R."/>
            <person name="Ohm R."/>
            <person name="Sun H."/>
            <person name="Tunlid A."/>
            <person name="Henrissat B."/>
            <person name="Grigoriev I.V."/>
            <person name="Hibbett D.S."/>
            <person name="Martin F."/>
        </authorList>
    </citation>
    <scope>NUCLEOTIDE SEQUENCE [LARGE SCALE GENOMIC DNA]</scope>
    <source>
        <strain evidence="2">h7</strain>
    </source>
</reference>
<sequence>SPLQGLQIEGEHERLITTLFADDTTVYLSEYDSFDALQTLLRKWCRVSGAKFNVKKTVVIPVGSPAYREGVLQTRKLHTNHNPIPPEIEITRDGTPTRILGAYVGNGIPQLAVWTPILEKIDAKLQQWGKSHPTQDGKRLIINMVVGGLTQYLTSVQGMSTEIEKIIQKKITKFL</sequence>
<keyword evidence="2" id="KW-1185">Reference proteome</keyword>
<evidence type="ECO:0008006" key="3">
    <source>
        <dbReference type="Google" id="ProtNLM"/>
    </source>
</evidence>